<dbReference type="RefSeq" id="XP_042926500.1">
    <property type="nucleotide sequence ID" value="XM_043061458.1"/>
</dbReference>
<evidence type="ECO:0000313" key="2">
    <source>
        <dbReference type="EMBL" id="PNW85809.1"/>
    </source>
</evidence>
<proteinExistence type="predicted"/>
<dbReference type="GO" id="GO:0030041">
    <property type="term" value="P:actin filament polymerization"/>
    <property type="evidence" value="ECO:0000318"/>
    <property type="project" value="GO_Central"/>
</dbReference>
<evidence type="ECO:0000313" key="3">
    <source>
        <dbReference type="Proteomes" id="UP000006906"/>
    </source>
</evidence>
<dbReference type="AlphaFoldDB" id="A0A2K3DZ68"/>
<organism evidence="2 3">
    <name type="scientific">Chlamydomonas reinhardtii</name>
    <name type="common">Chlamydomonas smithii</name>
    <dbReference type="NCBI Taxonomy" id="3055"/>
    <lineage>
        <taxon>Eukaryota</taxon>
        <taxon>Viridiplantae</taxon>
        <taxon>Chlorophyta</taxon>
        <taxon>core chlorophytes</taxon>
        <taxon>Chlorophyceae</taxon>
        <taxon>CS clade</taxon>
        <taxon>Chlamydomonadales</taxon>
        <taxon>Chlamydomonadaceae</taxon>
        <taxon>Chlamydomonas</taxon>
    </lineage>
</organism>
<feature type="region of interest" description="Disordered" evidence="1">
    <location>
        <begin position="323"/>
        <end position="412"/>
    </location>
</feature>
<name>A0A2K3DZ68_CHLRE</name>
<sequence>MYELGLDIDGKPAHPAATIVSGDDSSLDGIALSRATTGGLLIVVGSPANLHKTIGAAFDVGSDGRRCDSTSNGGSVTHGSRPRLHAAAATLFGSEDALDAEWPQTLEAVAVTHSIAACNVGGAVTQVPLYFSPSDGSIVAVAFTSASPRKRTVVWLGYDWAAGPQTAWGAVLAKLIDTHALLTATSSAAAASLSSASSATAGEPKVVHITTTSSSAAASNTGCGSGTCSHSHLVMATLAAAASSSAASASAASSSASTLAHTGGSETEFAADAAKDGDDAAAEPVLVDDAAMDAALDSMPDAVSDLSDGVSEVVRRMMAATTGAGTYPAPPSPEPASPAPPSPAPLTPAPPSPRPPKPRKSPPSPPTTPPPLAPPSPPSPPAPPSPPPPLPPGLAAEVQGYNSDTSAPPGFNISDTLSVQNFSRDFCENVTRALDPRPDECVVFDIKSHGGATHHHRLLSEAGALRVWGPEDLAAEHPALAAAGMSRLVHLRTYSVGEAELAAVRAWDLSVSLPVTALPSSVGGRRSLQQSTQTITLAFVVIYLVEVPLPPSPPPRAPNPPGVMEPPSPPPSPPAAPPHPPRSPPRPPVNLTALASAVGASAVYQVFPPPPSPPSPPSPMPPSPPPSPHPPPLPLADRITSVRFSRMEAAGALGSNKRVVWWTDGDFESQRKAVWNSPLNLVWRGKAACGKCGACGRAWKPRGDKFSVQLFFREPVQLDEIRIRQVWHAGVTEVRLLAWPAVDAVNRVSDVFLGEPVLRQTADNTTCNTWLTVAIPQERAGTNQTVRPIGSQDAIPPKLRSSTVGGVVITTRTAATVRAGTWIDAVDFSGRVLYPNDPAAYAAYAPGTGGGATIGRRR</sequence>
<dbReference type="OrthoDB" id="10497389at2759"/>
<feature type="compositionally biased region" description="Pro residues" evidence="1">
    <location>
        <begin position="328"/>
        <end position="392"/>
    </location>
</feature>
<feature type="region of interest" description="Disordered" evidence="1">
    <location>
        <begin position="605"/>
        <end position="636"/>
    </location>
</feature>
<dbReference type="EMBL" id="CM008964">
    <property type="protein sequence ID" value="PNW85809.1"/>
    <property type="molecule type" value="Genomic_DNA"/>
</dbReference>
<evidence type="ECO:0000256" key="1">
    <source>
        <dbReference type="SAM" id="MobiDB-lite"/>
    </source>
</evidence>
<dbReference type="InParanoid" id="A0A2K3DZ68"/>
<feature type="compositionally biased region" description="Pro residues" evidence="1">
    <location>
        <begin position="553"/>
        <end position="588"/>
    </location>
</feature>
<feature type="compositionally biased region" description="Pro residues" evidence="1">
    <location>
        <begin position="607"/>
        <end position="634"/>
    </location>
</feature>
<dbReference type="Gramene" id="PNW85809">
    <property type="protein sequence ID" value="PNW85809"/>
    <property type="gene ID" value="CHLRE_03g204500v5"/>
</dbReference>
<dbReference type="Proteomes" id="UP000006906">
    <property type="component" value="Chromosome 3"/>
</dbReference>
<protein>
    <submittedName>
        <fullName evidence="2">Uncharacterized protein</fullName>
    </submittedName>
</protein>
<dbReference type="GeneID" id="66053032"/>
<feature type="region of interest" description="Disordered" evidence="1">
    <location>
        <begin position="553"/>
        <end position="591"/>
    </location>
</feature>
<dbReference type="GO" id="GO:0005884">
    <property type="term" value="C:actin filament"/>
    <property type="evidence" value="ECO:0000318"/>
    <property type="project" value="GO_Central"/>
</dbReference>
<keyword evidence="3" id="KW-1185">Reference proteome</keyword>
<dbReference type="KEGG" id="cre:CHLRE_03g204500v5"/>
<gene>
    <name evidence="2" type="ORF">CHLRE_03g204500v5</name>
</gene>
<reference evidence="2 3" key="1">
    <citation type="journal article" date="2007" name="Science">
        <title>The Chlamydomonas genome reveals the evolution of key animal and plant functions.</title>
        <authorList>
            <person name="Merchant S.S."/>
            <person name="Prochnik S.E."/>
            <person name="Vallon O."/>
            <person name="Harris E.H."/>
            <person name="Karpowicz S.J."/>
            <person name="Witman G.B."/>
            <person name="Terry A."/>
            <person name="Salamov A."/>
            <person name="Fritz-Laylin L.K."/>
            <person name="Marechal-Drouard L."/>
            <person name="Marshall W.F."/>
            <person name="Qu L.H."/>
            <person name="Nelson D.R."/>
            <person name="Sanderfoot A.A."/>
            <person name="Spalding M.H."/>
            <person name="Kapitonov V.V."/>
            <person name="Ren Q."/>
            <person name="Ferris P."/>
            <person name="Lindquist E."/>
            <person name="Shapiro H."/>
            <person name="Lucas S.M."/>
            <person name="Grimwood J."/>
            <person name="Schmutz J."/>
            <person name="Cardol P."/>
            <person name="Cerutti H."/>
            <person name="Chanfreau G."/>
            <person name="Chen C.L."/>
            <person name="Cognat V."/>
            <person name="Croft M.T."/>
            <person name="Dent R."/>
            <person name="Dutcher S."/>
            <person name="Fernandez E."/>
            <person name="Fukuzawa H."/>
            <person name="Gonzalez-Ballester D."/>
            <person name="Gonzalez-Halphen D."/>
            <person name="Hallmann A."/>
            <person name="Hanikenne M."/>
            <person name="Hippler M."/>
            <person name="Inwood W."/>
            <person name="Jabbari K."/>
            <person name="Kalanon M."/>
            <person name="Kuras R."/>
            <person name="Lefebvre P.A."/>
            <person name="Lemaire S.D."/>
            <person name="Lobanov A.V."/>
            <person name="Lohr M."/>
            <person name="Manuell A."/>
            <person name="Meier I."/>
            <person name="Mets L."/>
            <person name="Mittag M."/>
            <person name="Mittelmeier T."/>
            <person name="Moroney J.V."/>
            <person name="Moseley J."/>
            <person name="Napoli C."/>
            <person name="Nedelcu A.M."/>
            <person name="Niyogi K."/>
            <person name="Novoselov S.V."/>
            <person name="Paulsen I.T."/>
            <person name="Pazour G."/>
            <person name="Purton S."/>
            <person name="Ral J.P."/>
            <person name="Riano-Pachon D.M."/>
            <person name="Riekhof W."/>
            <person name="Rymarquis L."/>
            <person name="Schroda M."/>
            <person name="Stern D."/>
            <person name="Umen J."/>
            <person name="Willows R."/>
            <person name="Wilson N."/>
            <person name="Zimmer S.L."/>
            <person name="Allmer J."/>
            <person name="Balk J."/>
            <person name="Bisova K."/>
            <person name="Chen C.J."/>
            <person name="Elias M."/>
            <person name="Gendler K."/>
            <person name="Hauser C."/>
            <person name="Lamb M.R."/>
            <person name="Ledford H."/>
            <person name="Long J.C."/>
            <person name="Minagawa J."/>
            <person name="Page M.D."/>
            <person name="Pan J."/>
            <person name="Pootakham W."/>
            <person name="Roje S."/>
            <person name="Rose A."/>
            <person name="Stahlberg E."/>
            <person name="Terauchi A.M."/>
            <person name="Yang P."/>
            <person name="Ball S."/>
            <person name="Bowler C."/>
            <person name="Dieckmann C.L."/>
            <person name="Gladyshev V.N."/>
            <person name="Green P."/>
            <person name="Jorgensen R."/>
            <person name="Mayfield S."/>
            <person name="Mueller-Roeber B."/>
            <person name="Rajamani S."/>
            <person name="Sayre R.T."/>
            <person name="Brokstein P."/>
            <person name="Dubchak I."/>
            <person name="Goodstein D."/>
            <person name="Hornick L."/>
            <person name="Huang Y.W."/>
            <person name="Jhaveri J."/>
            <person name="Luo Y."/>
            <person name="Martinez D."/>
            <person name="Ngau W.C."/>
            <person name="Otillar B."/>
            <person name="Poliakov A."/>
            <person name="Porter A."/>
            <person name="Szajkowski L."/>
            <person name="Werner G."/>
            <person name="Zhou K."/>
            <person name="Grigoriev I.V."/>
            <person name="Rokhsar D.S."/>
            <person name="Grossman A.R."/>
        </authorList>
    </citation>
    <scope>NUCLEOTIDE SEQUENCE [LARGE SCALE GENOMIC DNA]</scope>
    <source>
        <strain evidence="3">CC-503</strain>
    </source>
</reference>
<accession>A0A2K3DZ68</accession>